<feature type="compositionally biased region" description="Polar residues" evidence="1">
    <location>
        <begin position="149"/>
        <end position="165"/>
    </location>
</feature>
<organism evidence="3 6">
    <name type="scientific">Kibdelosporangium aridum</name>
    <dbReference type="NCBI Taxonomy" id="2030"/>
    <lineage>
        <taxon>Bacteria</taxon>
        <taxon>Bacillati</taxon>
        <taxon>Actinomycetota</taxon>
        <taxon>Actinomycetes</taxon>
        <taxon>Pseudonocardiales</taxon>
        <taxon>Pseudonocardiaceae</taxon>
        <taxon>Kibdelosporangium</taxon>
    </lineage>
</organism>
<feature type="region of interest" description="Disordered" evidence="1">
    <location>
        <begin position="180"/>
        <end position="217"/>
    </location>
</feature>
<gene>
    <name evidence="2" type="ORF">SAMN05661093_10853</name>
    <name evidence="3" type="ORF">SAMN05661093_11062</name>
    <name evidence="4" type="ORF">SAMN05661093_11230</name>
    <name evidence="5" type="ORF">SAMN05661093_11265</name>
</gene>
<reference evidence="3 6" key="1">
    <citation type="submission" date="2017-04" db="EMBL/GenBank/DDBJ databases">
        <authorList>
            <person name="Afonso C.L."/>
            <person name="Miller P.J."/>
            <person name="Scott M.A."/>
            <person name="Spackman E."/>
            <person name="Goraichik I."/>
            <person name="Dimitrov K.M."/>
            <person name="Suarez D.L."/>
            <person name="Swayne D.E."/>
        </authorList>
    </citation>
    <scope>NUCLEOTIDE SEQUENCE [LARGE SCALE GENOMIC DNA]</scope>
    <source>
        <strain evidence="3 6">DSM 43828</strain>
    </source>
</reference>
<evidence type="ECO:0000256" key="1">
    <source>
        <dbReference type="SAM" id="MobiDB-lite"/>
    </source>
</evidence>
<dbReference type="EMBL" id="FWXV01000022">
    <property type="protein sequence ID" value="SMD27250.1"/>
    <property type="molecule type" value="Genomic_DNA"/>
</dbReference>
<name>A0A1W2FZU2_KIBAR</name>
<evidence type="ECO:0000313" key="5">
    <source>
        <dbReference type="EMBL" id="SMD27655.1"/>
    </source>
</evidence>
<evidence type="ECO:0000313" key="6">
    <source>
        <dbReference type="Proteomes" id="UP000192674"/>
    </source>
</evidence>
<protein>
    <submittedName>
        <fullName evidence="3">Uncharacterized protein</fullName>
    </submittedName>
</protein>
<dbReference type="Proteomes" id="UP000192674">
    <property type="component" value="Unassembled WGS sequence"/>
</dbReference>
<evidence type="ECO:0000313" key="3">
    <source>
        <dbReference type="EMBL" id="SMD27455.1"/>
    </source>
</evidence>
<accession>A0A1W2FZU2</accession>
<feature type="compositionally biased region" description="Low complexity" evidence="1">
    <location>
        <begin position="126"/>
        <end position="148"/>
    </location>
</feature>
<evidence type="ECO:0000313" key="2">
    <source>
        <dbReference type="EMBL" id="SMD27250.1"/>
    </source>
</evidence>
<dbReference type="EMBL" id="FWXV01000032">
    <property type="protein sequence ID" value="SMD27620.1"/>
    <property type="molecule type" value="Genomic_DNA"/>
</dbReference>
<keyword evidence="6" id="KW-1185">Reference proteome</keyword>
<evidence type="ECO:0000313" key="4">
    <source>
        <dbReference type="EMBL" id="SMD27620.1"/>
    </source>
</evidence>
<dbReference type="EMBL" id="FWXV01000035">
    <property type="protein sequence ID" value="SMD27655.1"/>
    <property type="molecule type" value="Genomic_DNA"/>
</dbReference>
<dbReference type="AlphaFoldDB" id="A0A1W2FZU2"/>
<feature type="compositionally biased region" description="Polar residues" evidence="1">
    <location>
        <begin position="180"/>
        <end position="189"/>
    </location>
</feature>
<sequence>MVASPKHAGPPPSQEPEDEKRRNQSTETRAGRRDPPGRGRPTYPDGRHLPAETTSFVDRRREIWWPAGAMAAVAEETPQMVLDRSGRMSWALVDMLSQLNLVHRTTLLAAALMLAVATRRRPTVNAARSARPAPAGARSRPMARSSPSTTTRQTGTPRSCSTSCPTATARAWCGIPTATARESQQTSSCRRAVGSPTECAWASTEPRTCSRKPVVPP</sequence>
<feature type="region of interest" description="Disordered" evidence="1">
    <location>
        <begin position="1"/>
        <end position="54"/>
    </location>
</feature>
<feature type="compositionally biased region" description="Basic and acidic residues" evidence="1">
    <location>
        <begin position="18"/>
        <end position="37"/>
    </location>
</feature>
<proteinExistence type="predicted"/>
<feature type="region of interest" description="Disordered" evidence="1">
    <location>
        <begin position="123"/>
        <end position="165"/>
    </location>
</feature>
<dbReference type="EMBL" id="FWXV01000025">
    <property type="protein sequence ID" value="SMD27455.1"/>
    <property type="molecule type" value="Genomic_DNA"/>
</dbReference>